<evidence type="ECO:0000313" key="3">
    <source>
        <dbReference type="Proteomes" id="UP000017175"/>
    </source>
</evidence>
<proteinExistence type="predicted"/>
<dbReference type="eggNOG" id="COG2128">
    <property type="taxonomic scope" value="Bacteria"/>
</dbReference>
<dbReference type="RefSeq" id="WP_017337764.1">
    <property type="nucleotide sequence ID" value="NZ_CP010945.1"/>
</dbReference>
<dbReference type="Proteomes" id="UP000017175">
    <property type="component" value="Chromosome"/>
</dbReference>
<feature type="domain" description="Carboxymuconolactone decarboxylase-like" evidence="1">
    <location>
        <begin position="39"/>
        <end position="122"/>
    </location>
</feature>
<reference evidence="2 3" key="1">
    <citation type="journal article" date="2012" name="J. Bacteriol.">
        <title>Draft genome sequence of the cyanide-utilizing bacterium Pseudomonas fluorescens strain NCIMB 11764.</title>
        <authorList>
            <person name="Vilo C.A."/>
            <person name="Benedik M.J."/>
            <person name="Kunz D.A."/>
            <person name="Dong Q."/>
        </authorList>
    </citation>
    <scope>NUCLEOTIDE SEQUENCE [LARGE SCALE GENOMIC DNA]</scope>
    <source>
        <strain evidence="2 3">NCIMB 11764</strain>
    </source>
</reference>
<organism evidence="2 3">
    <name type="scientific">Pseudomonas fluorescens NCIMB 11764</name>
    <dbReference type="NCBI Taxonomy" id="1221522"/>
    <lineage>
        <taxon>Bacteria</taxon>
        <taxon>Pseudomonadati</taxon>
        <taxon>Pseudomonadota</taxon>
        <taxon>Gammaproteobacteria</taxon>
        <taxon>Pseudomonadales</taxon>
        <taxon>Pseudomonadaceae</taxon>
        <taxon>Pseudomonas</taxon>
    </lineage>
</organism>
<dbReference type="PANTHER" id="PTHR34846:SF11">
    <property type="entry name" value="4-CARBOXYMUCONOLACTONE DECARBOXYLASE FAMILY PROTEIN (AFU_ORTHOLOGUE AFUA_6G11590)"/>
    <property type="match status" value="1"/>
</dbReference>
<evidence type="ECO:0000313" key="2">
    <source>
        <dbReference type="EMBL" id="AKV07957.1"/>
    </source>
</evidence>
<dbReference type="OrthoDB" id="4704294at2"/>
<dbReference type="InterPro" id="IPR003779">
    <property type="entry name" value="CMD-like"/>
</dbReference>
<dbReference type="Pfam" id="PF02627">
    <property type="entry name" value="CMD"/>
    <property type="match status" value="1"/>
</dbReference>
<evidence type="ECO:0000259" key="1">
    <source>
        <dbReference type="Pfam" id="PF02627"/>
    </source>
</evidence>
<dbReference type="EMBL" id="CP010945">
    <property type="protein sequence ID" value="AKV07957.1"/>
    <property type="molecule type" value="Genomic_DNA"/>
</dbReference>
<dbReference type="PANTHER" id="PTHR34846">
    <property type="entry name" value="4-CARBOXYMUCONOLACTONE DECARBOXYLASE FAMILY PROTEIN (AFU_ORTHOLOGUE AFUA_6G11590)"/>
    <property type="match status" value="1"/>
</dbReference>
<accession>A0A0K1QQM3</accession>
<dbReference type="InterPro" id="IPR029032">
    <property type="entry name" value="AhpD-like"/>
</dbReference>
<sequence>MPRIQLPTPDDEPEAFALLRAKRGHAPNAQIFRTLATCPEILEVFIPMADAVRDGCGIDPKLREMAIVMACQTMGTHYEHDPHWNRALKEGVLKEQMQALWDFEKSALFSDLEKAVLRLARDATRAPAQVSDKVWGDVYHGLGQKQSVALLFNIGWYNMTGRLTGPLELSNEADFTRL</sequence>
<gene>
    <name evidence="2" type="ORF">B723_16680</name>
</gene>
<dbReference type="SUPFAM" id="SSF69118">
    <property type="entry name" value="AhpD-like"/>
    <property type="match status" value="1"/>
</dbReference>
<dbReference type="GO" id="GO:0051920">
    <property type="term" value="F:peroxiredoxin activity"/>
    <property type="evidence" value="ECO:0007669"/>
    <property type="project" value="InterPro"/>
</dbReference>
<dbReference type="Gene3D" id="1.20.1290.10">
    <property type="entry name" value="AhpD-like"/>
    <property type="match status" value="1"/>
</dbReference>
<name>A0A0K1QQM3_PSEFL</name>
<protein>
    <recommendedName>
        <fullName evidence="1">Carboxymuconolactone decarboxylase-like domain-containing protein</fullName>
    </recommendedName>
</protein>
<dbReference type="AlphaFoldDB" id="A0A0K1QQM3"/>